<dbReference type="PANTHER" id="PTHR45650:SF32">
    <property type="entry name" value="GDSL-LIKE LIPASE_ACYLHYDROLASE"/>
    <property type="match status" value="1"/>
</dbReference>
<proteinExistence type="inferred from homology"/>
<dbReference type="Pfam" id="PF00657">
    <property type="entry name" value="Lipase_GDSL"/>
    <property type="match status" value="1"/>
</dbReference>
<dbReference type="InterPro" id="IPR001087">
    <property type="entry name" value="GDSL"/>
</dbReference>
<gene>
    <name evidence="8" type="ORF">PIB30_069307</name>
</gene>
<organism evidence="8 9">
    <name type="scientific">Stylosanthes scabra</name>
    <dbReference type="NCBI Taxonomy" id="79078"/>
    <lineage>
        <taxon>Eukaryota</taxon>
        <taxon>Viridiplantae</taxon>
        <taxon>Streptophyta</taxon>
        <taxon>Embryophyta</taxon>
        <taxon>Tracheophyta</taxon>
        <taxon>Spermatophyta</taxon>
        <taxon>Magnoliopsida</taxon>
        <taxon>eudicotyledons</taxon>
        <taxon>Gunneridae</taxon>
        <taxon>Pentapetalae</taxon>
        <taxon>rosids</taxon>
        <taxon>fabids</taxon>
        <taxon>Fabales</taxon>
        <taxon>Fabaceae</taxon>
        <taxon>Papilionoideae</taxon>
        <taxon>50 kb inversion clade</taxon>
        <taxon>dalbergioids sensu lato</taxon>
        <taxon>Dalbergieae</taxon>
        <taxon>Pterocarpus clade</taxon>
        <taxon>Stylosanthes</taxon>
    </lineage>
</organism>
<reference evidence="8 9" key="1">
    <citation type="journal article" date="2023" name="Plants (Basel)">
        <title>Bridging the Gap: Combining Genomics and Transcriptomics Approaches to Understand Stylosanthes scabra, an Orphan Legume from the Brazilian Caatinga.</title>
        <authorList>
            <person name="Ferreira-Neto J.R.C."/>
            <person name="da Silva M.D."/>
            <person name="Binneck E."/>
            <person name="de Melo N.F."/>
            <person name="da Silva R.H."/>
            <person name="de Melo A.L.T.M."/>
            <person name="Pandolfi V."/>
            <person name="Bustamante F.O."/>
            <person name="Brasileiro-Vidal A.C."/>
            <person name="Benko-Iseppon A.M."/>
        </authorList>
    </citation>
    <scope>NUCLEOTIDE SEQUENCE [LARGE SCALE GENOMIC DNA]</scope>
    <source>
        <tissue evidence="8">Leaves</tissue>
    </source>
</reference>
<evidence type="ECO:0000256" key="5">
    <source>
        <dbReference type="ARBA" id="ARBA00022801"/>
    </source>
</evidence>
<comment type="similarity">
    <text evidence="2">Belongs to the 'GDSL' lipolytic enzyme family.</text>
</comment>
<dbReference type="Proteomes" id="UP001341840">
    <property type="component" value="Unassembled WGS sequence"/>
</dbReference>
<dbReference type="InterPro" id="IPR051238">
    <property type="entry name" value="GDSL_esterase/lipase"/>
</dbReference>
<evidence type="ECO:0000256" key="3">
    <source>
        <dbReference type="ARBA" id="ARBA00022525"/>
    </source>
</evidence>
<sequence length="98" mass="10993">MDDMDLSQYLAKSLALVNHGSNDYINNYLLSELYSSSFIYNPTVFADILIKQYKTQIMSLHDLGLRKFLLVAVGPFGCIPNKISRGLFPIGACKDEVN</sequence>
<dbReference type="PANTHER" id="PTHR45650">
    <property type="entry name" value="GDSL-LIKE LIPASE/ACYLHYDROLASE-RELATED"/>
    <property type="match status" value="1"/>
</dbReference>
<accession>A0ABU6UR08</accession>
<comment type="subcellular location">
    <subcellularLocation>
        <location evidence="1">Secreted</location>
    </subcellularLocation>
</comment>
<evidence type="ECO:0000256" key="2">
    <source>
        <dbReference type="ARBA" id="ARBA00008668"/>
    </source>
</evidence>
<dbReference type="EMBL" id="JASCZI010121587">
    <property type="protein sequence ID" value="MED6162328.1"/>
    <property type="molecule type" value="Genomic_DNA"/>
</dbReference>
<evidence type="ECO:0000313" key="8">
    <source>
        <dbReference type="EMBL" id="MED6162328.1"/>
    </source>
</evidence>
<protein>
    <submittedName>
        <fullName evidence="8">Uncharacterized protein</fullName>
    </submittedName>
</protein>
<evidence type="ECO:0000256" key="7">
    <source>
        <dbReference type="ARBA" id="ARBA00023098"/>
    </source>
</evidence>
<dbReference type="InterPro" id="IPR036514">
    <property type="entry name" value="SGNH_hydro_sf"/>
</dbReference>
<dbReference type="Gene3D" id="3.40.50.1110">
    <property type="entry name" value="SGNH hydrolase"/>
    <property type="match status" value="1"/>
</dbReference>
<name>A0ABU6UR08_9FABA</name>
<evidence type="ECO:0000256" key="6">
    <source>
        <dbReference type="ARBA" id="ARBA00022963"/>
    </source>
</evidence>
<keyword evidence="6" id="KW-0442">Lipid degradation</keyword>
<keyword evidence="3" id="KW-0964">Secreted</keyword>
<evidence type="ECO:0000313" key="9">
    <source>
        <dbReference type="Proteomes" id="UP001341840"/>
    </source>
</evidence>
<keyword evidence="7" id="KW-0443">Lipid metabolism</keyword>
<evidence type="ECO:0000256" key="4">
    <source>
        <dbReference type="ARBA" id="ARBA00022729"/>
    </source>
</evidence>
<evidence type="ECO:0000256" key="1">
    <source>
        <dbReference type="ARBA" id="ARBA00004613"/>
    </source>
</evidence>
<keyword evidence="9" id="KW-1185">Reference proteome</keyword>
<comment type="caution">
    <text evidence="8">The sequence shown here is derived from an EMBL/GenBank/DDBJ whole genome shotgun (WGS) entry which is preliminary data.</text>
</comment>
<keyword evidence="4" id="KW-0732">Signal</keyword>
<keyword evidence="5" id="KW-0378">Hydrolase</keyword>